<dbReference type="PANTHER" id="PTHR34612">
    <property type="entry name" value="GH131_N DOMAIN-CONTAINING PROTEIN"/>
    <property type="match status" value="1"/>
</dbReference>
<dbReference type="Pfam" id="PF18271">
    <property type="entry name" value="GH131_N"/>
    <property type="match status" value="1"/>
</dbReference>
<accession>A0A9P4LWN1</accession>
<dbReference type="Proteomes" id="UP000799776">
    <property type="component" value="Unassembled WGS sequence"/>
</dbReference>
<dbReference type="GO" id="GO:0016787">
    <property type="term" value="F:hydrolase activity"/>
    <property type="evidence" value="ECO:0007669"/>
    <property type="project" value="UniProtKB-KW"/>
</dbReference>
<feature type="non-terminal residue" evidence="2">
    <location>
        <position position="247"/>
    </location>
</feature>
<dbReference type="EMBL" id="ML978716">
    <property type="protein sequence ID" value="KAF2088680.1"/>
    <property type="molecule type" value="Genomic_DNA"/>
</dbReference>
<evidence type="ECO:0000259" key="1">
    <source>
        <dbReference type="Pfam" id="PF18271"/>
    </source>
</evidence>
<sequence length="247" mass="27650">MKTGTVLWDGRFNNMTSSEELADWSWSNQIGSYQYYIHGTSNVTSYVNLDSAYRNPADSSSKQGAKITIDDTSIWNSDTYWRTELIPQTSAAINEGTVYYHFSMKRSDTNAPSKTNEHQVAFFESHFTEMKYGWISGESGDSDGYLRWEVGSESKWNVTWEADVWHNIAYEIDFSGSTVTFHHSTGSADLVKTAGPFDADTSSNGADWHLGVLRLTRDGYTSDAAEDWFFSGVYVESGELTTSVTGP</sequence>
<protein>
    <submittedName>
        <fullName evidence="2">Glycoside hydrolase family 131 protein</fullName>
    </submittedName>
</protein>
<gene>
    <name evidence="2" type="ORF">K490DRAFT_10298</name>
</gene>
<organism evidence="2 3">
    <name type="scientific">Saccharata proteae CBS 121410</name>
    <dbReference type="NCBI Taxonomy" id="1314787"/>
    <lineage>
        <taxon>Eukaryota</taxon>
        <taxon>Fungi</taxon>
        <taxon>Dikarya</taxon>
        <taxon>Ascomycota</taxon>
        <taxon>Pezizomycotina</taxon>
        <taxon>Dothideomycetes</taxon>
        <taxon>Dothideomycetes incertae sedis</taxon>
        <taxon>Botryosphaeriales</taxon>
        <taxon>Saccharataceae</taxon>
        <taxon>Saccharata</taxon>
    </lineage>
</organism>
<reference evidence="2" key="1">
    <citation type="journal article" date="2020" name="Stud. Mycol.">
        <title>101 Dothideomycetes genomes: a test case for predicting lifestyles and emergence of pathogens.</title>
        <authorList>
            <person name="Haridas S."/>
            <person name="Albert R."/>
            <person name="Binder M."/>
            <person name="Bloem J."/>
            <person name="Labutti K."/>
            <person name="Salamov A."/>
            <person name="Andreopoulos B."/>
            <person name="Baker S."/>
            <person name="Barry K."/>
            <person name="Bills G."/>
            <person name="Bluhm B."/>
            <person name="Cannon C."/>
            <person name="Castanera R."/>
            <person name="Culley D."/>
            <person name="Daum C."/>
            <person name="Ezra D."/>
            <person name="Gonzalez J."/>
            <person name="Henrissat B."/>
            <person name="Kuo A."/>
            <person name="Liang C."/>
            <person name="Lipzen A."/>
            <person name="Lutzoni F."/>
            <person name="Magnuson J."/>
            <person name="Mondo S."/>
            <person name="Nolan M."/>
            <person name="Ohm R."/>
            <person name="Pangilinan J."/>
            <person name="Park H.-J."/>
            <person name="Ramirez L."/>
            <person name="Alfaro M."/>
            <person name="Sun H."/>
            <person name="Tritt A."/>
            <person name="Yoshinaga Y."/>
            <person name="Zwiers L.-H."/>
            <person name="Turgeon B."/>
            <person name="Goodwin S."/>
            <person name="Spatafora J."/>
            <person name="Crous P."/>
            <person name="Grigoriev I."/>
        </authorList>
    </citation>
    <scope>NUCLEOTIDE SEQUENCE</scope>
    <source>
        <strain evidence="2">CBS 121410</strain>
    </source>
</reference>
<feature type="domain" description="Glycoside hydrolase 131 catalytic N-terminal" evidence="1">
    <location>
        <begin position="6"/>
        <end position="239"/>
    </location>
</feature>
<dbReference type="PANTHER" id="PTHR34612:SF6">
    <property type="entry name" value="GLYCOSIDE HYDROLASE 131 CATALYTIC N-TERMINAL DOMAIN-CONTAINING PROTEIN"/>
    <property type="match status" value="1"/>
</dbReference>
<dbReference type="OrthoDB" id="120072at2759"/>
<keyword evidence="2" id="KW-0378">Hydrolase</keyword>
<comment type="caution">
    <text evidence="2">The sequence shown here is derived from an EMBL/GenBank/DDBJ whole genome shotgun (WGS) entry which is preliminary data.</text>
</comment>
<evidence type="ECO:0000313" key="2">
    <source>
        <dbReference type="EMBL" id="KAF2088680.1"/>
    </source>
</evidence>
<dbReference type="Gene3D" id="2.60.120.1160">
    <property type="match status" value="1"/>
</dbReference>
<keyword evidence="3" id="KW-1185">Reference proteome</keyword>
<evidence type="ECO:0000313" key="3">
    <source>
        <dbReference type="Proteomes" id="UP000799776"/>
    </source>
</evidence>
<dbReference type="AlphaFoldDB" id="A0A9P4LWN1"/>
<name>A0A9P4LWN1_9PEZI</name>
<proteinExistence type="predicted"/>
<dbReference type="InterPro" id="IPR041524">
    <property type="entry name" value="GH131_N"/>
</dbReference>